<proteinExistence type="predicted"/>
<keyword evidence="1" id="KW-0732">Signal</keyword>
<accession>A0A975NHE3</accession>
<evidence type="ECO:0000313" key="3">
    <source>
        <dbReference type="Proteomes" id="UP000680839"/>
    </source>
</evidence>
<reference evidence="2" key="1">
    <citation type="submission" date="2021-06" db="EMBL/GenBank/DDBJ databases">
        <title>Bradyrhizobium sp. S2-20-1 Genome sequencing.</title>
        <authorList>
            <person name="Jin L."/>
        </authorList>
    </citation>
    <scope>NUCLEOTIDE SEQUENCE</scope>
    <source>
        <strain evidence="2">S2-20-1</strain>
    </source>
</reference>
<name>A0A975NHE3_9BRAD</name>
<sequence>MKPRLLVAAALIVFSLPAFAADADVRGHRQRAQQVFDAPLIIDYSHNYGPADFYPGTTAPPDRVVVPLNERPYGIYDGFDRHCGQSTASYRGQDGRRHPCS</sequence>
<evidence type="ECO:0000256" key="1">
    <source>
        <dbReference type="SAM" id="SignalP"/>
    </source>
</evidence>
<feature type="signal peptide" evidence="1">
    <location>
        <begin position="1"/>
        <end position="20"/>
    </location>
</feature>
<dbReference type="AlphaFoldDB" id="A0A975NHE3"/>
<feature type="chain" id="PRO_5037837880" description="Lectin-like protein BA14k" evidence="1">
    <location>
        <begin position="21"/>
        <end position="101"/>
    </location>
</feature>
<dbReference type="RefSeq" id="WP_215623759.1">
    <property type="nucleotide sequence ID" value="NZ_CP076134.1"/>
</dbReference>
<organism evidence="2 3">
    <name type="scientific">Bradyrhizobium sediminis</name>
    <dbReference type="NCBI Taxonomy" id="2840469"/>
    <lineage>
        <taxon>Bacteria</taxon>
        <taxon>Pseudomonadati</taxon>
        <taxon>Pseudomonadota</taxon>
        <taxon>Alphaproteobacteria</taxon>
        <taxon>Hyphomicrobiales</taxon>
        <taxon>Nitrobacteraceae</taxon>
        <taxon>Bradyrhizobium</taxon>
    </lineage>
</organism>
<dbReference type="EMBL" id="CP076134">
    <property type="protein sequence ID" value="QWG15203.1"/>
    <property type="molecule type" value="Genomic_DNA"/>
</dbReference>
<dbReference type="Proteomes" id="UP000680839">
    <property type="component" value="Chromosome"/>
</dbReference>
<evidence type="ECO:0008006" key="4">
    <source>
        <dbReference type="Google" id="ProtNLM"/>
    </source>
</evidence>
<gene>
    <name evidence="2" type="ORF">KMZ29_11395</name>
</gene>
<protein>
    <recommendedName>
        <fullName evidence="4">Lectin-like protein BA14k</fullName>
    </recommendedName>
</protein>
<evidence type="ECO:0000313" key="2">
    <source>
        <dbReference type="EMBL" id="QWG15203.1"/>
    </source>
</evidence>